<evidence type="ECO:0000313" key="5">
    <source>
        <dbReference type="Proteomes" id="UP000177876"/>
    </source>
</evidence>
<comment type="similarity">
    <text evidence="1">Belongs to the nitroreductase family.</text>
</comment>
<keyword evidence="2" id="KW-0560">Oxidoreductase</keyword>
<protein>
    <submittedName>
        <fullName evidence="4">Nitroreductase</fullName>
    </submittedName>
</protein>
<feature type="domain" description="Nitroreductase" evidence="3">
    <location>
        <begin position="7"/>
        <end position="61"/>
    </location>
</feature>
<dbReference type="Proteomes" id="UP000177876">
    <property type="component" value="Unassembled WGS sequence"/>
</dbReference>
<dbReference type="InterPro" id="IPR000415">
    <property type="entry name" value="Nitroreductase-like"/>
</dbReference>
<evidence type="ECO:0000313" key="4">
    <source>
        <dbReference type="EMBL" id="OFW57716.1"/>
    </source>
</evidence>
<dbReference type="STRING" id="1797197.A2Y75_08220"/>
<dbReference type="SUPFAM" id="SSF55469">
    <property type="entry name" value="FMN-dependent nitroreductase-like"/>
    <property type="match status" value="1"/>
</dbReference>
<comment type="caution">
    <text evidence="4">The sequence shown here is derived from an EMBL/GenBank/DDBJ whole genome shotgun (WGS) entry which is preliminary data.</text>
</comment>
<gene>
    <name evidence="4" type="ORF">A2Y75_08220</name>
</gene>
<reference evidence="4 5" key="1">
    <citation type="journal article" date="2016" name="Nat. Commun.">
        <title>Thousands of microbial genomes shed light on interconnected biogeochemical processes in an aquifer system.</title>
        <authorList>
            <person name="Anantharaman K."/>
            <person name="Brown C.T."/>
            <person name="Hug L.A."/>
            <person name="Sharon I."/>
            <person name="Castelle C.J."/>
            <person name="Probst A.J."/>
            <person name="Thomas B.C."/>
            <person name="Singh A."/>
            <person name="Wilkins M.J."/>
            <person name="Karaoz U."/>
            <person name="Brodie E.L."/>
            <person name="Williams K.H."/>
            <person name="Hubbard S.S."/>
            <person name="Banfield J.F."/>
        </authorList>
    </citation>
    <scope>NUCLEOTIDE SEQUENCE [LARGE SCALE GENOMIC DNA]</scope>
</reference>
<dbReference type="EMBL" id="MELK01000030">
    <property type="protein sequence ID" value="OFW57716.1"/>
    <property type="molecule type" value="Genomic_DNA"/>
</dbReference>
<dbReference type="PANTHER" id="PTHR43673">
    <property type="entry name" value="NAD(P)H NITROREDUCTASE YDGI-RELATED"/>
    <property type="match status" value="1"/>
</dbReference>
<dbReference type="AlphaFoldDB" id="A0A1F2WLG9"/>
<accession>A0A1F2WLG9</accession>
<sequence length="174" mass="19683">MTMEIFRERRSIRKYEDRPVEDEKLQAVLEAACLAPSWANMQCWAFIVIKDSAKRQEISTILGNNPSARAVAAAPILIVACADPEKSGKANEQAYYMLDIGIAVQQLCLEAFNQGLGTVWLGWFDEEKVRQALEVPDNIRIVAMTPLGYPARHPEFTGRRPVEESVFNEKWGNR</sequence>
<dbReference type="InterPro" id="IPR029479">
    <property type="entry name" value="Nitroreductase"/>
</dbReference>
<feature type="domain" description="Nitroreductase" evidence="3">
    <location>
        <begin position="69"/>
        <end position="149"/>
    </location>
</feature>
<dbReference type="PANTHER" id="PTHR43673:SF10">
    <property type="entry name" value="NADH DEHYDROGENASE_NAD(P)H NITROREDUCTASE XCC3605-RELATED"/>
    <property type="match status" value="1"/>
</dbReference>
<evidence type="ECO:0000256" key="1">
    <source>
        <dbReference type="ARBA" id="ARBA00007118"/>
    </source>
</evidence>
<dbReference type="Pfam" id="PF00881">
    <property type="entry name" value="Nitroreductase"/>
    <property type="match status" value="2"/>
</dbReference>
<name>A0A1F2WLG9_9ACTN</name>
<evidence type="ECO:0000259" key="3">
    <source>
        <dbReference type="Pfam" id="PF00881"/>
    </source>
</evidence>
<dbReference type="GO" id="GO:0016491">
    <property type="term" value="F:oxidoreductase activity"/>
    <property type="evidence" value="ECO:0007669"/>
    <property type="project" value="UniProtKB-KW"/>
</dbReference>
<organism evidence="4 5">
    <name type="scientific">Candidatus Solincola sediminis</name>
    <dbReference type="NCBI Taxonomy" id="1797199"/>
    <lineage>
        <taxon>Bacteria</taxon>
        <taxon>Bacillati</taxon>
        <taxon>Actinomycetota</taxon>
        <taxon>Candidatus Geothermincolia</taxon>
        <taxon>Candidatus Geothermincolales</taxon>
        <taxon>Candidatus Geothermincolaceae</taxon>
        <taxon>Candidatus Solincola</taxon>
    </lineage>
</organism>
<dbReference type="Gene3D" id="3.40.109.10">
    <property type="entry name" value="NADH Oxidase"/>
    <property type="match status" value="1"/>
</dbReference>
<proteinExistence type="inferred from homology"/>
<evidence type="ECO:0000256" key="2">
    <source>
        <dbReference type="ARBA" id="ARBA00023002"/>
    </source>
</evidence>